<dbReference type="InterPro" id="IPR001441">
    <property type="entry name" value="UPP_synth-like"/>
</dbReference>
<dbReference type="HAMAP" id="MF_01139">
    <property type="entry name" value="ISPT"/>
    <property type="match status" value="1"/>
</dbReference>
<organism evidence="3 4">
    <name type="scientific">Megasphaera elsdenii</name>
    <dbReference type="NCBI Taxonomy" id="907"/>
    <lineage>
        <taxon>Bacteria</taxon>
        <taxon>Bacillati</taxon>
        <taxon>Bacillota</taxon>
        <taxon>Negativicutes</taxon>
        <taxon>Veillonellales</taxon>
        <taxon>Veillonellaceae</taxon>
        <taxon>Megasphaera</taxon>
    </lineage>
</organism>
<dbReference type="GO" id="GO:0045547">
    <property type="term" value="F:ditrans,polycis-polyprenyl diphosphate synthase [(2E,6E)-farnesyl diphosphate specific] activity"/>
    <property type="evidence" value="ECO:0007669"/>
    <property type="project" value="TreeGrafter"/>
</dbReference>
<feature type="active site" evidence="2">
    <location>
        <position position="34"/>
    </location>
</feature>
<protein>
    <recommendedName>
        <fullName evidence="2">Isoprenyl transferase</fullName>
        <ecNumber evidence="2">2.5.1.-</ecNumber>
    </recommendedName>
</protein>
<feature type="binding site" evidence="2">
    <location>
        <begin position="35"/>
        <end position="38"/>
    </location>
    <ligand>
        <name>substrate</name>
    </ligand>
</feature>
<comment type="cofactor">
    <cofactor evidence="2">
        <name>Mg(2+)</name>
        <dbReference type="ChEBI" id="CHEBI:18420"/>
    </cofactor>
    <text evidence="2">Binds 2 magnesium ions per subunit.</text>
</comment>
<dbReference type="InterPro" id="IPR036424">
    <property type="entry name" value="UPP_synth-like_sf"/>
</dbReference>
<reference evidence="3 4" key="1">
    <citation type="journal article" date="2018" name="Genome Announc.">
        <title>Complete genomes of two Megasphaera elsdenii strains, NCIMB 702410 and ATCC 25940.</title>
        <authorList>
            <person name="Hatmaker E.A."/>
            <person name="O'Dell K."/>
            <person name="Riley L.A."/>
            <person name="Klingeman D.M."/>
            <person name="Guss A.M."/>
        </authorList>
    </citation>
    <scope>NUCLEOTIDE SEQUENCE [LARGE SCALE GENOMIC DNA]</scope>
    <source>
        <strain evidence="3 4">NCIMB702410</strain>
    </source>
</reference>
<dbReference type="Pfam" id="PF01255">
    <property type="entry name" value="Prenyltransf"/>
    <property type="match status" value="1"/>
</dbReference>
<feature type="binding site" evidence="2">
    <location>
        <position position="83"/>
    </location>
    <ligand>
        <name>substrate</name>
    </ligand>
</feature>
<dbReference type="RefSeq" id="WP_027894653.1">
    <property type="nucleotide sequence ID" value="NZ_CAMDYL010000003.1"/>
</dbReference>
<dbReference type="FunFam" id="3.40.1180.10:FF:000001">
    <property type="entry name" value="(2E,6E)-farnesyl-diphosphate-specific ditrans,polycis-undecaprenyl-diphosphate synthase"/>
    <property type="match status" value="1"/>
</dbReference>
<keyword evidence="1 2" id="KW-0808">Transferase</keyword>
<feature type="active site" description="Proton acceptor" evidence="2">
    <location>
        <position position="82"/>
    </location>
</feature>
<dbReference type="CDD" id="cd00475">
    <property type="entry name" value="Cis_IPPS"/>
    <property type="match status" value="1"/>
</dbReference>
<dbReference type="GO" id="GO:0016094">
    <property type="term" value="P:polyprenol biosynthetic process"/>
    <property type="evidence" value="ECO:0007669"/>
    <property type="project" value="TreeGrafter"/>
</dbReference>
<gene>
    <name evidence="3" type="ORF">C6Y28_10375</name>
</gene>
<dbReference type="PANTHER" id="PTHR10291">
    <property type="entry name" value="DEHYDRODOLICHYL DIPHOSPHATE SYNTHASE FAMILY MEMBER"/>
    <property type="match status" value="1"/>
</dbReference>
<dbReference type="Gene3D" id="3.40.1180.10">
    <property type="entry name" value="Decaprenyl diphosphate synthase-like"/>
    <property type="match status" value="1"/>
</dbReference>
<comment type="similarity">
    <text evidence="2">Belongs to the UPP synthase family.</text>
</comment>
<comment type="subunit">
    <text evidence="2">Homodimer.</text>
</comment>
<feature type="binding site" evidence="2">
    <location>
        <begin position="79"/>
        <end position="81"/>
    </location>
    <ligand>
        <name>substrate</name>
    </ligand>
</feature>
<evidence type="ECO:0000313" key="3">
    <source>
        <dbReference type="EMBL" id="AVO27996.1"/>
    </source>
</evidence>
<name>A0A2S0M974_MEGEL</name>
<proteinExistence type="inferred from homology"/>
<dbReference type="OrthoDB" id="4191603at2"/>
<dbReference type="SUPFAM" id="SSF64005">
    <property type="entry name" value="Undecaprenyl diphosphate synthase"/>
    <property type="match status" value="1"/>
</dbReference>
<dbReference type="EC" id="2.5.1.-" evidence="2"/>
<evidence type="ECO:0000256" key="1">
    <source>
        <dbReference type="ARBA" id="ARBA00022679"/>
    </source>
</evidence>
<keyword evidence="2" id="KW-0460">Magnesium</keyword>
<dbReference type="Proteomes" id="UP000238358">
    <property type="component" value="Chromosome"/>
</dbReference>
<feature type="binding site" evidence="2">
    <location>
        <position position="51"/>
    </location>
    <ligand>
        <name>substrate</name>
    </ligand>
</feature>
<dbReference type="PANTHER" id="PTHR10291:SF0">
    <property type="entry name" value="DEHYDRODOLICHYL DIPHOSPHATE SYNTHASE 2"/>
    <property type="match status" value="1"/>
</dbReference>
<dbReference type="EMBL" id="CP027569">
    <property type="protein sequence ID" value="AVO27996.1"/>
    <property type="molecule type" value="Genomic_DNA"/>
</dbReference>
<keyword evidence="2" id="KW-0479">Metal-binding</keyword>
<feature type="binding site" evidence="2">
    <location>
        <position position="221"/>
    </location>
    <ligand>
        <name>Mg(2+)</name>
        <dbReference type="ChEBI" id="CHEBI:18420"/>
    </ligand>
</feature>
<feature type="binding site" evidence="2">
    <location>
        <position position="39"/>
    </location>
    <ligand>
        <name>substrate</name>
    </ligand>
</feature>
<evidence type="ECO:0000256" key="2">
    <source>
        <dbReference type="HAMAP-Rule" id="MF_01139"/>
    </source>
</evidence>
<dbReference type="AlphaFoldDB" id="A0A2S0M974"/>
<dbReference type="NCBIfam" id="TIGR00055">
    <property type="entry name" value="uppS"/>
    <property type="match status" value="1"/>
</dbReference>
<dbReference type="NCBIfam" id="NF011405">
    <property type="entry name" value="PRK14830.1"/>
    <property type="match status" value="1"/>
</dbReference>
<comment type="function">
    <text evidence="2">Catalyzes the condensation of isopentenyl diphosphate (IPP) with allylic pyrophosphates generating different type of terpenoids.</text>
</comment>
<accession>A0A2S0M974</accession>
<feature type="binding site" evidence="2">
    <location>
        <position position="202"/>
    </location>
    <ligand>
        <name>substrate</name>
    </ligand>
</feature>
<feature type="binding site" evidence="2">
    <location>
        <position position="85"/>
    </location>
    <ligand>
        <name>substrate</name>
    </ligand>
</feature>
<feature type="binding site" evidence="2">
    <location>
        <begin position="208"/>
        <end position="210"/>
    </location>
    <ligand>
        <name>substrate</name>
    </ligand>
</feature>
<evidence type="ECO:0000313" key="4">
    <source>
        <dbReference type="Proteomes" id="UP000238358"/>
    </source>
</evidence>
<feature type="binding site" evidence="2">
    <location>
        <position position="47"/>
    </location>
    <ligand>
        <name>substrate</name>
    </ligand>
</feature>
<feature type="binding site" evidence="2">
    <location>
        <position position="34"/>
    </location>
    <ligand>
        <name>Mg(2+)</name>
        <dbReference type="ChEBI" id="CHEBI:18420"/>
    </ligand>
</feature>
<dbReference type="GO" id="GO:0000287">
    <property type="term" value="F:magnesium ion binding"/>
    <property type="evidence" value="ECO:0007669"/>
    <property type="project" value="UniProtKB-UniRule"/>
</dbReference>
<sequence length="255" mass="28812">MINFFGKKKETSGSVSEGMLDPHNIPRHVAIIMDGNGRWAKRKGLPRSYGHRAGADTLKRIVIAADDLGIKVLTVYAFSTENWKRPDEEVSYIMKLMKSYLSKNLLALKEHNVRLHVIGDMKRLHPDLQEAFAQAEADMAANTGLILNVAVNYGGRLEITQAARRLAEAVQAGTIQPEEITEATLAQYLYTDPENDVDLLIRPGADKRVSNFLLWQMAYAEFWFTQLCWPDFTKDTLVEAILSFQGRERRFGGLK</sequence>